<dbReference type="Proteomes" id="UP000468638">
    <property type="component" value="Unassembled WGS sequence"/>
</dbReference>
<evidence type="ECO:0000313" key="4">
    <source>
        <dbReference type="EMBL" id="MYL32160.1"/>
    </source>
</evidence>
<sequence length="429" mass="47946">MQTAGKKIKGGHFMFRIKHFLLVFSVFLIMGVITACSGGDSASSSEANQAEGSDQVTLEIWDFMQGRDAYINVIEKFNEEHEDIQIKRTEITRSNFDSKMINAAAANELPDLFVNSHSRFQAFADAGIAANISKMINESGLDQKFFEGSLEPQIFKGDYYGLPLYNNDLALYYNKEMFEKAGLDSPPETWEDIRDYASKLTNDNVYGLAMAGSKDEQGTFNFLPWIWQAGADLDTLSSEEGVNAIEFRQTLLEDGSVSKEMLNWQQNDANLQFLSEQAAMQINGSWNVPTLNQEADFEWAVAELPKGKQRATIIGGEAIGIGSTSKHKEEAFEFMKFFYDDETYKSFILEDGNLPSVKAIAEAPEIVNDPNMKVFTKGLEYAKSRAYGPNYPEISAVVQELVQATVLGKDAKKIAKEAEKEIKPLLMTE</sequence>
<dbReference type="PANTHER" id="PTHR30061">
    <property type="entry name" value="MALTOSE-BINDING PERIPLASMIC PROTEIN"/>
    <property type="match status" value="1"/>
</dbReference>
<dbReference type="AlphaFoldDB" id="A0A6I4ZW37"/>
<dbReference type="PANTHER" id="PTHR30061:SF50">
    <property type="entry name" value="MALTOSE_MALTODEXTRIN-BINDING PERIPLASMIC PROTEIN"/>
    <property type="match status" value="1"/>
</dbReference>
<evidence type="ECO:0000256" key="2">
    <source>
        <dbReference type="ARBA" id="ARBA00022448"/>
    </source>
</evidence>
<name>A0A6I4ZW37_9BACI</name>
<evidence type="ECO:0000256" key="3">
    <source>
        <dbReference type="ARBA" id="ARBA00022729"/>
    </source>
</evidence>
<reference evidence="4 5" key="1">
    <citation type="submission" date="2019-11" db="EMBL/GenBank/DDBJ databases">
        <title>Genome sequences of 17 halophilic strains isolated from different environments.</title>
        <authorList>
            <person name="Furrow R.E."/>
        </authorList>
    </citation>
    <scope>NUCLEOTIDE SEQUENCE [LARGE SCALE GENOMIC DNA]</scope>
    <source>
        <strain evidence="4 5">22514_16_FS</strain>
    </source>
</reference>
<keyword evidence="2" id="KW-0813">Transport</keyword>
<dbReference type="SUPFAM" id="SSF53850">
    <property type="entry name" value="Periplasmic binding protein-like II"/>
    <property type="match status" value="1"/>
</dbReference>
<dbReference type="InterPro" id="IPR006059">
    <property type="entry name" value="SBP"/>
</dbReference>
<dbReference type="EMBL" id="WMEQ01000001">
    <property type="protein sequence ID" value="MYL32160.1"/>
    <property type="molecule type" value="Genomic_DNA"/>
</dbReference>
<dbReference type="Gene3D" id="3.40.190.10">
    <property type="entry name" value="Periplasmic binding protein-like II"/>
    <property type="match status" value="2"/>
</dbReference>
<dbReference type="CDD" id="cd13585">
    <property type="entry name" value="PBP2_TMBP_like"/>
    <property type="match status" value="1"/>
</dbReference>
<accession>A0A6I4ZW37</accession>
<organism evidence="4 5">
    <name type="scientific">Pontibacillus yanchengensis</name>
    <dbReference type="NCBI Taxonomy" id="462910"/>
    <lineage>
        <taxon>Bacteria</taxon>
        <taxon>Bacillati</taxon>
        <taxon>Bacillota</taxon>
        <taxon>Bacilli</taxon>
        <taxon>Bacillales</taxon>
        <taxon>Bacillaceae</taxon>
        <taxon>Pontibacillus</taxon>
    </lineage>
</organism>
<evidence type="ECO:0000313" key="5">
    <source>
        <dbReference type="Proteomes" id="UP000468638"/>
    </source>
</evidence>
<keyword evidence="3" id="KW-0732">Signal</keyword>
<evidence type="ECO:0000256" key="1">
    <source>
        <dbReference type="ARBA" id="ARBA00008520"/>
    </source>
</evidence>
<dbReference type="GO" id="GO:0042956">
    <property type="term" value="P:maltodextrin transmembrane transport"/>
    <property type="evidence" value="ECO:0007669"/>
    <property type="project" value="TreeGrafter"/>
</dbReference>
<gene>
    <name evidence="4" type="ORF">GLW05_00885</name>
</gene>
<dbReference type="GO" id="GO:0015768">
    <property type="term" value="P:maltose transport"/>
    <property type="evidence" value="ECO:0007669"/>
    <property type="project" value="TreeGrafter"/>
</dbReference>
<comment type="caution">
    <text evidence="4">The sequence shown here is derived from an EMBL/GenBank/DDBJ whole genome shotgun (WGS) entry which is preliminary data.</text>
</comment>
<dbReference type="GO" id="GO:1901982">
    <property type="term" value="F:maltose binding"/>
    <property type="evidence" value="ECO:0007669"/>
    <property type="project" value="TreeGrafter"/>
</dbReference>
<proteinExistence type="inferred from homology"/>
<dbReference type="GO" id="GO:0055052">
    <property type="term" value="C:ATP-binding cassette (ABC) transporter complex, substrate-binding subunit-containing"/>
    <property type="evidence" value="ECO:0007669"/>
    <property type="project" value="TreeGrafter"/>
</dbReference>
<comment type="similarity">
    <text evidence="1">Belongs to the bacterial solute-binding protein 1 family.</text>
</comment>
<protein>
    <submittedName>
        <fullName evidence="4">Extracellular solute-binding protein</fullName>
    </submittedName>
</protein>
<dbReference type="Pfam" id="PF13416">
    <property type="entry name" value="SBP_bac_8"/>
    <property type="match status" value="1"/>
</dbReference>